<evidence type="ECO:0000256" key="1">
    <source>
        <dbReference type="SAM" id="Phobius"/>
    </source>
</evidence>
<evidence type="ECO:0000313" key="3">
    <source>
        <dbReference type="EMBL" id="SBT38652.1"/>
    </source>
</evidence>
<dbReference type="Proteomes" id="UP000078550">
    <property type="component" value="Unassembled WGS sequence"/>
</dbReference>
<accession>A0A1A8Z2H4</accession>
<keyword evidence="1" id="KW-0812">Transmembrane</keyword>
<evidence type="ECO:0000313" key="5">
    <source>
        <dbReference type="Proteomes" id="UP000078555"/>
    </source>
</evidence>
<dbReference type="EMBL" id="FLRD01000107">
    <property type="protein sequence ID" value="SBT37962.1"/>
    <property type="molecule type" value="Genomic_DNA"/>
</dbReference>
<keyword evidence="1" id="KW-1133">Transmembrane helix</keyword>
<sequence length="653" mass="77227">MTHEKRYKIYKCEKEQVLKNCNTRKLGAYELCPLLCIYSSFKCGRDIEIHEMIILYIIWAYFVFICAQYSHEKTARKYEYINLLADRDYKDKLRTLRRYTVKGKESQRENKSGGEDEGKNNYVFSFCGSSGRSKGKLLEHLFNIPSQKGNFVNLGFQQKLYLWFGYDMKGNFNVVLDMDLLENREFIGDRKTVYNYEKLVNLIIESTNSVIIPLSIDDVKVHGDFNEEGHHRKGHNGKSHTTESVGINGYSPHISLPKKVEIFLRLLNEKGRDVHVYFVLVNEDKEEMKKNKIDNNLVREIKSKFTNLKNVYLMKENKISLDILQKNNINKYSYFVDKVEDVIKNMHVFRNFSPFNKKCVYNIYVIEESYNKTLNHFDKLYYEYEEQIAMGKIIKNYRILSRDLIKNALLFFHVLTLEQTGTNFKDTILEKMQIRFKAQVQKQIVKQLLLLEKMYIKRGKNSVIKKFYGKKSKDLVEISHEIELLTKSLMEMFKEDLRDLVPVKKFSQGDALVAEDADSDDDIMNNIVHQFTNQFEERLEQTLRNYYQLNQSPLKRLFERKRKNAEEVANSTSWGNKMKRWFNPSINMNLTLTSLVRKSGYGNLQSYFIYDLGILTLVFGFVNDRDTPEVQQQGDRVPFFKFQPKINLKINFK</sequence>
<dbReference type="Proteomes" id="UP000078555">
    <property type="component" value="Unassembled WGS sequence"/>
</dbReference>
<keyword evidence="5" id="KW-1185">Reference proteome</keyword>
<protein>
    <submittedName>
        <fullName evidence="2">Uncharacterized protein</fullName>
    </submittedName>
</protein>
<reference evidence="2" key="1">
    <citation type="submission" date="2016-05" db="EMBL/GenBank/DDBJ databases">
        <authorList>
            <person name="Lavstsen T."/>
            <person name="Jespersen J.S."/>
        </authorList>
    </citation>
    <scope>NUCLEOTIDE SEQUENCE [LARGE SCALE GENOMIC DNA]</scope>
</reference>
<gene>
    <name evidence="2" type="ORF">POVWA1_036930</name>
    <name evidence="3" type="ORF">POVWA2_036260</name>
</gene>
<reference evidence="4 5" key="2">
    <citation type="submission" date="2016-05" db="EMBL/GenBank/DDBJ databases">
        <authorList>
            <person name="Naeem Raeece"/>
        </authorList>
    </citation>
    <scope>NUCLEOTIDE SEQUENCE [LARGE SCALE GENOMIC DNA]</scope>
</reference>
<name>A0A1A8Z2H4_PLAOA</name>
<keyword evidence="1" id="KW-0472">Membrane</keyword>
<evidence type="ECO:0000313" key="2">
    <source>
        <dbReference type="EMBL" id="SBT37962.1"/>
    </source>
</evidence>
<organism evidence="2 5">
    <name type="scientific">Plasmodium ovale wallikeri</name>
    <dbReference type="NCBI Taxonomy" id="864142"/>
    <lineage>
        <taxon>Eukaryota</taxon>
        <taxon>Sar</taxon>
        <taxon>Alveolata</taxon>
        <taxon>Apicomplexa</taxon>
        <taxon>Aconoidasida</taxon>
        <taxon>Haemosporida</taxon>
        <taxon>Plasmodiidae</taxon>
        <taxon>Plasmodium</taxon>
        <taxon>Plasmodium (Plasmodium)</taxon>
    </lineage>
</organism>
<dbReference type="EMBL" id="FLRE01000138">
    <property type="protein sequence ID" value="SBT38652.1"/>
    <property type="molecule type" value="Genomic_DNA"/>
</dbReference>
<feature type="transmembrane region" description="Helical" evidence="1">
    <location>
        <begin position="52"/>
        <end position="70"/>
    </location>
</feature>
<dbReference type="AlphaFoldDB" id="A0A1A8Z2H4"/>
<proteinExistence type="predicted"/>
<evidence type="ECO:0000313" key="4">
    <source>
        <dbReference type="Proteomes" id="UP000078550"/>
    </source>
</evidence>